<dbReference type="SMART" id="SM00382">
    <property type="entry name" value="AAA"/>
    <property type="match status" value="1"/>
</dbReference>
<feature type="transmembrane region" description="Helical" evidence="7">
    <location>
        <begin position="63"/>
        <end position="80"/>
    </location>
</feature>
<comment type="subcellular location">
    <subcellularLocation>
        <location evidence="1">Cell membrane</location>
        <topology evidence="1">Multi-pass membrane protein</topology>
    </subcellularLocation>
</comment>
<organism evidence="10 11">
    <name type="scientific">Anoxybacter fermentans</name>
    <dbReference type="NCBI Taxonomy" id="1323375"/>
    <lineage>
        <taxon>Bacteria</taxon>
        <taxon>Bacillati</taxon>
        <taxon>Bacillota</taxon>
        <taxon>Clostridia</taxon>
        <taxon>Halanaerobiales</taxon>
        <taxon>Anoxybacter</taxon>
    </lineage>
</organism>
<evidence type="ECO:0000256" key="7">
    <source>
        <dbReference type="SAM" id="Phobius"/>
    </source>
</evidence>
<dbReference type="SUPFAM" id="SSF52540">
    <property type="entry name" value="P-loop containing nucleoside triphosphate hydrolases"/>
    <property type="match status" value="1"/>
</dbReference>
<evidence type="ECO:0000259" key="8">
    <source>
        <dbReference type="PROSITE" id="PS50893"/>
    </source>
</evidence>
<accession>A0A3Q9HRI8</accession>
<dbReference type="PANTHER" id="PTHR43394">
    <property type="entry name" value="ATP-DEPENDENT PERMEASE MDL1, MITOCHONDRIAL"/>
    <property type="match status" value="1"/>
</dbReference>
<feature type="transmembrane region" description="Helical" evidence="7">
    <location>
        <begin position="165"/>
        <end position="185"/>
    </location>
</feature>
<reference evidence="10 11" key="1">
    <citation type="submission" date="2016-07" db="EMBL/GenBank/DDBJ databases">
        <title>Genome and transcriptome analysis of iron-reducing fermentative bacteria Anoxybacter fermentans.</title>
        <authorList>
            <person name="Zeng X."/>
            <person name="Shao Z."/>
        </authorList>
    </citation>
    <scope>NUCLEOTIDE SEQUENCE [LARGE SCALE GENOMIC DNA]</scope>
    <source>
        <strain evidence="10 11">DY22613</strain>
    </source>
</reference>
<dbReference type="GO" id="GO:0005886">
    <property type="term" value="C:plasma membrane"/>
    <property type="evidence" value="ECO:0007669"/>
    <property type="project" value="UniProtKB-SubCell"/>
</dbReference>
<dbReference type="Gene3D" id="1.20.1560.10">
    <property type="entry name" value="ABC transporter type 1, transmembrane domain"/>
    <property type="match status" value="1"/>
</dbReference>
<evidence type="ECO:0000313" key="11">
    <source>
        <dbReference type="Proteomes" id="UP000267250"/>
    </source>
</evidence>
<keyword evidence="4" id="KW-0067">ATP-binding</keyword>
<dbReference type="GO" id="GO:0015421">
    <property type="term" value="F:ABC-type oligopeptide transporter activity"/>
    <property type="evidence" value="ECO:0007669"/>
    <property type="project" value="TreeGrafter"/>
</dbReference>
<dbReference type="InterPro" id="IPR036640">
    <property type="entry name" value="ABC1_TM_sf"/>
</dbReference>
<evidence type="ECO:0000259" key="9">
    <source>
        <dbReference type="PROSITE" id="PS50929"/>
    </source>
</evidence>
<dbReference type="InterPro" id="IPR027417">
    <property type="entry name" value="P-loop_NTPase"/>
</dbReference>
<evidence type="ECO:0008006" key="12">
    <source>
        <dbReference type="Google" id="ProtNLM"/>
    </source>
</evidence>
<dbReference type="RefSeq" id="WP_127017058.1">
    <property type="nucleotide sequence ID" value="NZ_CP016379.1"/>
</dbReference>
<dbReference type="GO" id="GO:0005524">
    <property type="term" value="F:ATP binding"/>
    <property type="evidence" value="ECO:0007669"/>
    <property type="project" value="UniProtKB-KW"/>
</dbReference>
<dbReference type="EMBL" id="CP016379">
    <property type="protein sequence ID" value="AZR73711.1"/>
    <property type="molecule type" value="Genomic_DNA"/>
</dbReference>
<evidence type="ECO:0000313" key="10">
    <source>
        <dbReference type="EMBL" id="AZR73711.1"/>
    </source>
</evidence>
<proteinExistence type="predicted"/>
<dbReference type="PROSITE" id="PS50929">
    <property type="entry name" value="ABC_TM1F"/>
    <property type="match status" value="1"/>
</dbReference>
<dbReference type="InterPro" id="IPR039421">
    <property type="entry name" value="Type_1_exporter"/>
</dbReference>
<dbReference type="Pfam" id="PF00005">
    <property type="entry name" value="ABC_tran"/>
    <property type="match status" value="1"/>
</dbReference>
<feature type="transmembrane region" description="Helical" evidence="7">
    <location>
        <begin position="21"/>
        <end position="43"/>
    </location>
</feature>
<feature type="transmembrane region" description="Helical" evidence="7">
    <location>
        <begin position="142"/>
        <end position="159"/>
    </location>
</feature>
<evidence type="ECO:0000256" key="6">
    <source>
        <dbReference type="ARBA" id="ARBA00023136"/>
    </source>
</evidence>
<evidence type="ECO:0000256" key="4">
    <source>
        <dbReference type="ARBA" id="ARBA00022840"/>
    </source>
</evidence>
<dbReference type="GO" id="GO:0016887">
    <property type="term" value="F:ATP hydrolysis activity"/>
    <property type="evidence" value="ECO:0007669"/>
    <property type="project" value="InterPro"/>
</dbReference>
<dbReference type="PANTHER" id="PTHR43394:SF1">
    <property type="entry name" value="ATP-BINDING CASSETTE SUB-FAMILY B MEMBER 10, MITOCHONDRIAL"/>
    <property type="match status" value="1"/>
</dbReference>
<dbReference type="Pfam" id="PF00664">
    <property type="entry name" value="ABC_membrane"/>
    <property type="match status" value="1"/>
</dbReference>
<dbReference type="InterPro" id="IPR011527">
    <property type="entry name" value="ABC1_TM_dom"/>
</dbReference>
<dbReference type="PROSITE" id="PS00211">
    <property type="entry name" value="ABC_TRANSPORTER_1"/>
    <property type="match status" value="1"/>
</dbReference>
<dbReference type="Gene3D" id="3.40.50.300">
    <property type="entry name" value="P-loop containing nucleotide triphosphate hydrolases"/>
    <property type="match status" value="1"/>
</dbReference>
<evidence type="ECO:0000256" key="5">
    <source>
        <dbReference type="ARBA" id="ARBA00022989"/>
    </source>
</evidence>
<protein>
    <recommendedName>
        <fullName evidence="12">ABC transporter ATP-binding protein</fullName>
    </recommendedName>
</protein>
<keyword evidence="6 7" id="KW-0472">Membrane</keyword>
<feature type="domain" description="ABC transmembrane type-1" evidence="9">
    <location>
        <begin position="26"/>
        <end position="306"/>
    </location>
</feature>
<dbReference type="InterPro" id="IPR003593">
    <property type="entry name" value="AAA+_ATPase"/>
</dbReference>
<dbReference type="InterPro" id="IPR003439">
    <property type="entry name" value="ABC_transporter-like_ATP-bd"/>
</dbReference>
<keyword evidence="2 7" id="KW-0812">Transmembrane</keyword>
<evidence type="ECO:0000256" key="3">
    <source>
        <dbReference type="ARBA" id="ARBA00022741"/>
    </source>
</evidence>
<sequence length="588" mass="66200">MKKKEGAFYNFMRIVKIFPQSWLLYITIIVVIILSGITIFYSYLMKGLIDAALSKNLSVFFRFLYWVIGSIICELILTYLKIKLSGKYAELGVARLRKLIAEHLSLLPLSKLENNHSGDYISRLTNDVNRIQTFASETIIEIIYRPLAALGAFCYLTFLSWKLTLLTTLLVPILFLGAVILSNPMTKYSKQLQERLGVVNSIVQETIFGIEISKAFNLKERLERKYNSAVDNTVKSAKALAKRNALLNSFSHLISLVPFLICFCIGGYWVVRGEMTPGSLIAFINLLNHLTFPISVLPTLLGQVKTDMVAAGRLFEILDIKVEREGGQVFRADGKDVVVQFNNVSFAYEGQGEKVLNNLSFKINRGEVVALVGPSGSGKSTIVKLLLGYYEDFTGEIKVFEESLHEWNLTALREQISFVSQDTYLFPESIRENINYGKLKATFEEIVSAAKVANAHEFIMNLRDGYDTKVGELGGKLSGGQKQRISIARAVLKNAPLLLLDEPTSALDTDSEALVQEALDRFMKERTVLIIAHRLSTIKNADRILVIDQGRIVEEGTHDQLLKKGGLYSQLYYRQMANEEIIERKEVM</sequence>
<feature type="domain" description="ABC transporter" evidence="8">
    <location>
        <begin position="339"/>
        <end position="574"/>
    </location>
</feature>
<keyword evidence="5 7" id="KW-1133">Transmembrane helix</keyword>
<keyword evidence="11" id="KW-1185">Reference proteome</keyword>
<dbReference type="SUPFAM" id="SSF90123">
    <property type="entry name" value="ABC transporter transmembrane region"/>
    <property type="match status" value="1"/>
</dbReference>
<dbReference type="Proteomes" id="UP000267250">
    <property type="component" value="Chromosome"/>
</dbReference>
<dbReference type="PROSITE" id="PS50893">
    <property type="entry name" value="ABC_TRANSPORTER_2"/>
    <property type="match status" value="1"/>
</dbReference>
<evidence type="ECO:0000256" key="2">
    <source>
        <dbReference type="ARBA" id="ARBA00022692"/>
    </source>
</evidence>
<dbReference type="FunFam" id="3.40.50.300:FF:000218">
    <property type="entry name" value="Multidrug ABC transporter ATP-binding protein"/>
    <property type="match status" value="1"/>
</dbReference>
<dbReference type="OrthoDB" id="9762778at2"/>
<gene>
    <name evidence="10" type="ORF">BBF96_10140</name>
</gene>
<dbReference type="KEGG" id="aft:BBF96_10140"/>
<evidence type="ECO:0000256" key="1">
    <source>
        <dbReference type="ARBA" id="ARBA00004651"/>
    </source>
</evidence>
<dbReference type="InterPro" id="IPR017871">
    <property type="entry name" value="ABC_transporter-like_CS"/>
</dbReference>
<name>A0A3Q9HRI8_9FIRM</name>
<dbReference type="AlphaFoldDB" id="A0A3Q9HRI8"/>
<keyword evidence="3" id="KW-0547">Nucleotide-binding</keyword>
<feature type="transmembrane region" description="Helical" evidence="7">
    <location>
        <begin position="245"/>
        <end position="269"/>
    </location>
</feature>